<dbReference type="InterPro" id="IPR051577">
    <property type="entry name" value="MRF-like"/>
</dbReference>
<dbReference type="PROSITE" id="PS51688">
    <property type="entry name" value="ICA"/>
    <property type="match status" value="1"/>
</dbReference>
<dbReference type="GO" id="GO:0016540">
    <property type="term" value="P:protein autoprocessing"/>
    <property type="evidence" value="ECO:0007669"/>
    <property type="project" value="TreeGrafter"/>
</dbReference>
<dbReference type="GO" id="GO:0045893">
    <property type="term" value="P:positive regulation of DNA-templated transcription"/>
    <property type="evidence" value="ECO:0007669"/>
    <property type="project" value="TreeGrafter"/>
</dbReference>
<dbReference type="Gene3D" id="1.10.10.10">
    <property type="entry name" value="Winged helix-like DNA-binding domain superfamily/Winged helix DNA-binding domain"/>
    <property type="match status" value="1"/>
</dbReference>
<feature type="domain" description="Peptidase S74" evidence="1">
    <location>
        <begin position="198"/>
        <end position="297"/>
    </location>
</feature>
<comment type="caution">
    <text evidence="2">The sequence shown here is derived from an EMBL/GenBank/DDBJ whole genome shotgun (WGS) entry which is preliminary data.</text>
</comment>
<feature type="non-terminal residue" evidence="2">
    <location>
        <position position="1"/>
    </location>
</feature>
<organism evidence="2">
    <name type="scientific">marine sediment metagenome</name>
    <dbReference type="NCBI Taxonomy" id="412755"/>
    <lineage>
        <taxon>unclassified sequences</taxon>
        <taxon>metagenomes</taxon>
        <taxon>ecological metagenomes</taxon>
    </lineage>
</organism>
<dbReference type="GO" id="GO:0043565">
    <property type="term" value="F:sequence-specific DNA binding"/>
    <property type="evidence" value="ECO:0007669"/>
    <property type="project" value="TreeGrafter"/>
</dbReference>
<dbReference type="PANTHER" id="PTHR13029:SF18">
    <property type="entry name" value="MYELIN REGULATORY FACTOR HOMOLOG 1"/>
    <property type="match status" value="1"/>
</dbReference>
<dbReference type="EMBL" id="BARS01009925">
    <property type="protein sequence ID" value="GAF81511.1"/>
    <property type="molecule type" value="Genomic_DNA"/>
</dbReference>
<dbReference type="PANTHER" id="PTHR13029">
    <property type="match status" value="1"/>
</dbReference>
<dbReference type="GO" id="GO:0003700">
    <property type="term" value="F:DNA-binding transcription factor activity"/>
    <property type="evidence" value="ECO:0007669"/>
    <property type="project" value="TreeGrafter"/>
</dbReference>
<accession>X0T2G4</accession>
<dbReference type="AlphaFoldDB" id="X0T2G4"/>
<name>X0T2G4_9ZZZZ</name>
<dbReference type="InterPro" id="IPR036388">
    <property type="entry name" value="WH-like_DNA-bd_sf"/>
</dbReference>
<dbReference type="GO" id="GO:0005789">
    <property type="term" value="C:endoplasmic reticulum membrane"/>
    <property type="evidence" value="ECO:0007669"/>
    <property type="project" value="TreeGrafter"/>
</dbReference>
<dbReference type="Pfam" id="PF13884">
    <property type="entry name" value="Peptidase_S74"/>
    <property type="match status" value="1"/>
</dbReference>
<dbReference type="GO" id="GO:0005634">
    <property type="term" value="C:nucleus"/>
    <property type="evidence" value="ECO:0007669"/>
    <property type="project" value="TreeGrafter"/>
</dbReference>
<reference evidence="2" key="1">
    <citation type="journal article" date="2014" name="Front. Microbiol.">
        <title>High frequency of phylogenetically diverse reductive dehalogenase-homologous genes in deep subseafloor sedimentary metagenomes.</title>
        <authorList>
            <person name="Kawai M."/>
            <person name="Futagami T."/>
            <person name="Toyoda A."/>
            <person name="Takaki Y."/>
            <person name="Nishi S."/>
            <person name="Hori S."/>
            <person name="Arai W."/>
            <person name="Tsubouchi T."/>
            <person name="Morono Y."/>
            <person name="Uchiyama I."/>
            <person name="Ito T."/>
            <person name="Fujiyama A."/>
            <person name="Inagaki F."/>
            <person name="Takami H."/>
        </authorList>
    </citation>
    <scope>NUCLEOTIDE SEQUENCE</scope>
    <source>
        <strain evidence="2">Expedition CK06-06</strain>
    </source>
</reference>
<proteinExistence type="predicted"/>
<evidence type="ECO:0000313" key="2">
    <source>
        <dbReference type="EMBL" id="GAF81511.1"/>
    </source>
</evidence>
<sequence length="302" mass="33371">VDGQFVFATLQTAADKSQTGINTMMIKDSGQIVFPRTGQPPITNSLYGNIVLQTDASANYQRIRYDIGTTPYWGLTKLATSNNFAITGRIGSAWNDHVFEIAQTTGYVGINDTSVPNRLSVNEPSGNLVCRFTSSTTFSLYQNNTDSTVIFSANHGNASPTGVEKRFIWQMAGGTAKMKLDDGNLTVSGDVVAYGSPSDKRLKENIKPIESALNKVSKLQGVTFDWKDKKQDKAYDPDQDWKHDIGFIAQDVQKVVPELVRENEDGMLSMRHQGIAPILLEAIKELKAEIEELKKHKCNCNK</sequence>
<dbReference type="InterPro" id="IPR030392">
    <property type="entry name" value="S74_ICA"/>
</dbReference>
<gene>
    <name evidence="2" type="ORF">S01H1_18547</name>
</gene>
<evidence type="ECO:0000259" key="1">
    <source>
        <dbReference type="PROSITE" id="PS51688"/>
    </source>
</evidence>
<protein>
    <recommendedName>
        <fullName evidence="1">Peptidase S74 domain-containing protein</fullName>
    </recommendedName>
</protein>